<gene>
    <name evidence="7" type="ORF">SAMN05660330_00972</name>
</gene>
<dbReference type="SUPFAM" id="SSF55785">
    <property type="entry name" value="PYP-like sensor domain (PAS domain)"/>
    <property type="match status" value="1"/>
</dbReference>
<dbReference type="NCBIfam" id="TIGR00229">
    <property type="entry name" value="sensory_box"/>
    <property type="match status" value="1"/>
</dbReference>
<dbReference type="PANTHER" id="PTHR32071:SF74">
    <property type="entry name" value="TRANSCRIPTIONAL ACTIVATOR ROCR"/>
    <property type="match status" value="1"/>
</dbReference>
<dbReference type="PRINTS" id="PR01590">
    <property type="entry name" value="HTHFIS"/>
</dbReference>
<reference evidence="7 8" key="1">
    <citation type="submission" date="2016-10" db="EMBL/GenBank/DDBJ databases">
        <authorList>
            <person name="de Groot N.N."/>
        </authorList>
    </citation>
    <scope>NUCLEOTIDE SEQUENCE [LARGE SCALE GENOMIC DNA]</scope>
    <source>
        <strain evidence="7 8">DSM 12130</strain>
    </source>
</reference>
<accession>A0A1H0M4Q7</accession>
<dbReference type="OrthoDB" id="9803970at2"/>
<dbReference type="SMART" id="SM00382">
    <property type="entry name" value="AAA"/>
    <property type="match status" value="1"/>
</dbReference>
<evidence type="ECO:0000259" key="5">
    <source>
        <dbReference type="PROSITE" id="PS50045"/>
    </source>
</evidence>
<dbReference type="EMBL" id="FNJI01000005">
    <property type="protein sequence ID" value="SDO75120.1"/>
    <property type="molecule type" value="Genomic_DNA"/>
</dbReference>
<dbReference type="InterPro" id="IPR000014">
    <property type="entry name" value="PAS"/>
</dbReference>
<dbReference type="GO" id="GO:0006355">
    <property type="term" value="P:regulation of DNA-templated transcription"/>
    <property type="evidence" value="ECO:0007669"/>
    <property type="project" value="InterPro"/>
</dbReference>
<dbReference type="AlphaFoldDB" id="A0A1H0M4Q7"/>
<dbReference type="Pfam" id="PF02954">
    <property type="entry name" value="HTH_8"/>
    <property type="match status" value="1"/>
</dbReference>
<dbReference type="Gene3D" id="1.10.10.60">
    <property type="entry name" value="Homeodomain-like"/>
    <property type="match status" value="1"/>
</dbReference>
<dbReference type="PROSITE" id="PS50112">
    <property type="entry name" value="PAS"/>
    <property type="match status" value="1"/>
</dbReference>
<evidence type="ECO:0000313" key="8">
    <source>
        <dbReference type="Proteomes" id="UP000199073"/>
    </source>
</evidence>
<feature type="domain" description="Sigma-54 factor interaction" evidence="5">
    <location>
        <begin position="152"/>
        <end position="380"/>
    </location>
</feature>
<name>A0A1H0M4Q7_9BACT</name>
<dbReference type="InterPro" id="IPR002078">
    <property type="entry name" value="Sigma_54_int"/>
</dbReference>
<dbReference type="PROSITE" id="PS00688">
    <property type="entry name" value="SIGMA54_INTERACT_3"/>
    <property type="match status" value="1"/>
</dbReference>
<dbReference type="CDD" id="cd00009">
    <property type="entry name" value="AAA"/>
    <property type="match status" value="1"/>
</dbReference>
<dbReference type="RefSeq" id="WP_092220339.1">
    <property type="nucleotide sequence ID" value="NZ_FNJI01000005.1"/>
</dbReference>
<dbReference type="InterPro" id="IPR025944">
    <property type="entry name" value="Sigma_54_int_dom_CS"/>
</dbReference>
<dbReference type="Pfam" id="PF13426">
    <property type="entry name" value="PAS_9"/>
    <property type="match status" value="1"/>
</dbReference>
<keyword evidence="4" id="KW-0804">Transcription</keyword>
<keyword evidence="3" id="KW-0805">Transcription regulation</keyword>
<dbReference type="Pfam" id="PF00158">
    <property type="entry name" value="Sigma54_activat"/>
    <property type="match status" value="1"/>
</dbReference>
<dbReference type="PANTHER" id="PTHR32071">
    <property type="entry name" value="TRANSCRIPTIONAL REGULATORY PROTEIN"/>
    <property type="match status" value="1"/>
</dbReference>
<feature type="domain" description="PAS" evidence="6">
    <location>
        <begin position="12"/>
        <end position="65"/>
    </location>
</feature>
<dbReference type="Proteomes" id="UP000199073">
    <property type="component" value="Unassembled WGS sequence"/>
</dbReference>
<proteinExistence type="predicted"/>
<dbReference type="GO" id="GO:0043565">
    <property type="term" value="F:sequence-specific DNA binding"/>
    <property type="evidence" value="ECO:0007669"/>
    <property type="project" value="InterPro"/>
</dbReference>
<dbReference type="InterPro" id="IPR003593">
    <property type="entry name" value="AAA+_ATPase"/>
</dbReference>
<dbReference type="InterPro" id="IPR035965">
    <property type="entry name" value="PAS-like_dom_sf"/>
</dbReference>
<keyword evidence="8" id="KW-1185">Reference proteome</keyword>
<dbReference type="Pfam" id="PF25601">
    <property type="entry name" value="AAA_lid_14"/>
    <property type="match status" value="1"/>
</dbReference>
<protein>
    <submittedName>
        <fullName evidence="7">Arginine utilization regulatory protein</fullName>
    </submittedName>
</protein>
<sequence>MQKIIAKFDVNNIDFVTSVFDHFDEGVIITDSDGNIVYYNKTQAQIDGLDAKYAIGRKVTDIYQLSRDTSLIMLCIRSGEPMRNRTFFYKTSAGKVANTICGVFPIYSGDRVAGAICFVRDYKILKKTTPVVSVPDLKPKKKNGTRYTFGDILGQNAELVRSVHTAREAASSVSPIMIIGQTGTGKELFAQSIHNHSLRSNHNYVAVNCAAIPDHLLEGILFGTTKGAFTGAVDRAGLLEIANNSTLFLDELLAMPLNLQAKLLRVLQEKKVHRIGSVKDIDLNIKIVSSVNRSPREAINDGELRVDLFYRLGVVMIKIPPLAERKNDIPLLVNHFIKRLNRTLGTGVRAVSDEVMDLFENYAWPGNIRELEHLIEGAMNIVGYNDTIDLKHFSAAFESMLGVEAVRDAPFISETCSPPAAAAPDQTAAFGAIGANGENREPEGKSMATDTETAQRKNLAEEHRALEYAAIKEVLAATNGNISQSSKKLGISRQLLHYKMKKHGLVRETFIKGKNTAAT</sequence>
<dbReference type="FunFam" id="3.40.50.300:FF:000006">
    <property type="entry name" value="DNA-binding transcriptional regulator NtrC"/>
    <property type="match status" value="1"/>
</dbReference>
<dbReference type="InterPro" id="IPR027417">
    <property type="entry name" value="P-loop_NTPase"/>
</dbReference>
<dbReference type="SUPFAM" id="SSF46689">
    <property type="entry name" value="Homeodomain-like"/>
    <property type="match status" value="1"/>
</dbReference>
<evidence type="ECO:0000256" key="2">
    <source>
        <dbReference type="ARBA" id="ARBA00022840"/>
    </source>
</evidence>
<evidence type="ECO:0000256" key="4">
    <source>
        <dbReference type="ARBA" id="ARBA00023163"/>
    </source>
</evidence>
<keyword evidence="1" id="KW-0547">Nucleotide-binding</keyword>
<dbReference type="GO" id="GO:0005524">
    <property type="term" value="F:ATP binding"/>
    <property type="evidence" value="ECO:0007669"/>
    <property type="project" value="UniProtKB-KW"/>
</dbReference>
<organism evidence="7 8">
    <name type="scientific">Desulforhopalus singaporensis</name>
    <dbReference type="NCBI Taxonomy" id="91360"/>
    <lineage>
        <taxon>Bacteria</taxon>
        <taxon>Pseudomonadati</taxon>
        <taxon>Thermodesulfobacteriota</taxon>
        <taxon>Desulfobulbia</taxon>
        <taxon>Desulfobulbales</taxon>
        <taxon>Desulfocapsaceae</taxon>
        <taxon>Desulforhopalus</taxon>
    </lineage>
</organism>
<dbReference type="Gene3D" id="3.40.50.300">
    <property type="entry name" value="P-loop containing nucleotide triphosphate hydrolases"/>
    <property type="match status" value="1"/>
</dbReference>
<dbReference type="SUPFAM" id="SSF52540">
    <property type="entry name" value="P-loop containing nucleoside triphosphate hydrolases"/>
    <property type="match status" value="1"/>
</dbReference>
<dbReference type="InterPro" id="IPR058031">
    <property type="entry name" value="AAA_lid_NorR"/>
</dbReference>
<evidence type="ECO:0000313" key="7">
    <source>
        <dbReference type="EMBL" id="SDO75120.1"/>
    </source>
</evidence>
<dbReference type="STRING" id="91360.SAMN05660330_00972"/>
<dbReference type="PROSITE" id="PS50045">
    <property type="entry name" value="SIGMA54_INTERACT_4"/>
    <property type="match status" value="1"/>
</dbReference>
<evidence type="ECO:0000259" key="6">
    <source>
        <dbReference type="PROSITE" id="PS50112"/>
    </source>
</evidence>
<keyword evidence="2" id="KW-0067">ATP-binding</keyword>
<dbReference type="PROSITE" id="PS00675">
    <property type="entry name" value="SIGMA54_INTERACT_1"/>
    <property type="match status" value="1"/>
</dbReference>
<evidence type="ECO:0000256" key="3">
    <source>
        <dbReference type="ARBA" id="ARBA00023015"/>
    </source>
</evidence>
<dbReference type="CDD" id="cd00130">
    <property type="entry name" value="PAS"/>
    <property type="match status" value="1"/>
</dbReference>
<dbReference type="Gene3D" id="3.30.450.20">
    <property type="entry name" value="PAS domain"/>
    <property type="match status" value="1"/>
</dbReference>
<dbReference type="InterPro" id="IPR009057">
    <property type="entry name" value="Homeodomain-like_sf"/>
</dbReference>
<evidence type="ECO:0000256" key="1">
    <source>
        <dbReference type="ARBA" id="ARBA00022741"/>
    </source>
</evidence>
<dbReference type="InterPro" id="IPR025662">
    <property type="entry name" value="Sigma_54_int_dom_ATP-bd_1"/>
</dbReference>
<dbReference type="Gene3D" id="1.10.8.60">
    <property type="match status" value="1"/>
</dbReference>
<dbReference type="InterPro" id="IPR002197">
    <property type="entry name" value="HTH_Fis"/>
</dbReference>